<dbReference type="Proteomes" id="UP001432322">
    <property type="component" value="Unassembled WGS sequence"/>
</dbReference>
<dbReference type="AlphaFoldDB" id="A0AAV5VEM7"/>
<evidence type="ECO:0000313" key="1">
    <source>
        <dbReference type="EMBL" id="GMT18136.1"/>
    </source>
</evidence>
<gene>
    <name evidence="1" type="ORF">PFISCL1PPCAC_9433</name>
</gene>
<evidence type="ECO:0000313" key="2">
    <source>
        <dbReference type="Proteomes" id="UP001432322"/>
    </source>
</evidence>
<protein>
    <submittedName>
        <fullName evidence="1">Uncharacterized protein</fullName>
    </submittedName>
</protein>
<sequence length="305" mass="33360">PFLPLTPTRLTMTPTRNQIDLRLRRTNKRGFAIKKELKRLVIPRRHSLPSAPASFCVLKAPVQRPDWTDCIDWADLTTVPTTTVSSSSIESTVSIPSYFFEIAHPVTSSASSLFLDPSEVSSSSIESLFMDPSSLHSTDIAEIDDGYESEMDSDSIAEITVSSSSMDSTVSIPENFFETAQPITSSASSLFLDPSEVSSIDSLFIDPSSVHSFTSTTGSSLSQITSTIFRLAAESLSTFSTTPNNGFNNCFVPETVSDGGYETDVDSMPLEMKPALPVPQPPPRQIRTSRVLERCAEIEKKLKKD</sequence>
<keyword evidence="2" id="KW-1185">Reference proteome</keyword>
<organism evidence="1 2">
    <name type="scientific">Pristionchus fissidentatus</name>
    <dbReference type="NCBI Taxonomy" id="1538716"/>
    <lineage>
        <taxon>Eukaryota</taxon>
        <taxon>Metazoa</taxon>
        <taxon>Ecdysozoa</taxon>
        <taxon>Nematoda</taxon>
        <taxon>Chromadorea</taxon>
        <taxon>Rhabditida</taxon>
        <taxon>Rhabditina</taxon>
        <taxon>Diplogasteromorpha</taxon>
        <taxon>Diplogasteroidea</taxon>
        <taxon>Neodiplogasteridae</taxon>
        <taxon>Pristionchus</taxon>
    </lineage>
</organism>
<proteinExistence type="predicted"/>
<comment type="caution">
    <text evidence="1">The sequence shown here is derived from an EMBL/GenBank/DDBJ whole genome shotgun (WGS) entry which is preliminary data.</text>
</comment>
<accession>A0AAV5VEM7</accession>
<feature type="non-terminal residue" evidence="1">
    <location>
        <position position="1"/>
    </location>
</feature>
<dbReference type="EMBL" id="BTSY01000003">
    <property type="protein sequence ID" value="GMT18136.1"/>
    <property type="molecule type" value="Genomic_DNA"/>
</dbReference>
<name>A0AAV5VEM7_9BILA</name>
<reference evidence="1" key="1">
    <citation type="submission" date="2023-10" db="EMBL/GenBank/DDBJ databases">
        <title>Genome assembly of Pristionchus species.</title>
        <authorList>
            <person name="Yoshida K."/>
            <person name="Sommer R.J."/>
        </authorList>
    </citation>
    <scope>NUCLEOTIDE SEQUENCE</scope>
    <source>
        <strain evidence="1">RS5133</strain>
    </source>
</reference>